<proteinExistence type="inferred from homology"/>
<evidence type="ECO:0000256" key="3">
    <source>
        <dbReference type="ARBA" id="ARBA00022448"/>
    </source>
</evidence>
<evidence type="ECO:0000259" key="10">
    <source>
        <dbReference type="PROSITE" id="PS50893"/>
    </source>
</evidence>
<dbReference type="KEGG" id="dti:Desti_1883"/>
<dbReference type="RefSeq" id="WP_014809736.1">
    <property type="nucleotide sequence ID" value="NC_018025.1"/>
</dbReference>
<evidence type="ECO:0000256" key="1">
    <source>
        <dbReference type="ARBA" id="ARBA00004236"/>
    </source>
</evidence>
<reference evidence="12" key="1">
    <citation type="submission" date="2012-06" db="EMBL/GenBank/DDBJ databases">
        <title>Complete sequence of chromosome of Desulfomonile tiedjei DSM 6799.</title>
        <authorList>
            <person name="Lucas S."/>
            <person name="Copeland A."/>
            <person name="Lapidus A."/>
            <person name="Glavina del Rio T."/>
            <person name="Dalin E."/>
            <person name="Tice H."/>
            <person name="Bruce D."/>
            <person name="Goodwin L."/>
            <person name="Pitluck S."/>
            <person name="Peters L."/>
            <person name="Ovchinnikova G."/>
            <person name="Zeytun A."/>
            <person name="Lu M."/>
            <person name="Kyrpides N."/>
            <person name="Mavromatis K."/>
            <person name="Ivanova N."/>
            <person name="Brettin T."/>
            <person name="Detter J.C."/>
            <person name="Han C."/>
            <person name="Larimer F."/>
            <person name="Land M."/>
            <person name="Hauser L."/>
            <person name="Markowitz V."/>
            <person name="Cheng J.-F."/>
            <person name="Hugenholtz P."/>
            <person name="Woyke T."/>
            <person name="Wu D."/>
            <person name="Spring S."/>
            <person name="Schroeder M."/>
            <person name="Brambilla E."/>
            <person name="Klenk H.-P."/>
            <person name="Eisen J.A."/>
        </authorList>
    </citation>
    <scope>NUCLEOTIDE SEQUENCE [LARGE SCALE GENOMIC DNA]</scope>
    <source>
        <strain evidence="12">ATCC 49306 / DSM 6799 / DCB-1</strain>
    </source>
</reference>
<dbReference type="AlphaFoldDB" id="I4C4V0"/>
<dbReference type="GO" id="GO:0005886">
    <property type="term" value="C:plasma membrane"/>
    <property type="evidence" value="ECO:0007669"/>
    <property type="project" value="UniProtKB-SubCell"/>
</dbReference>
<evidence type="ECO:0000256" key="6">
    <source>
        <dbReference type="ARBA" id="ARBA00022741"/>
    </source>
</evidence>
<comment type="subcellular location">
    <subcellularLocation>
        <location evidence="1">Cell membrane</location>
    </subcellularLocation>
</comment>
<dbReference type="FunFam" id="3.40.50.300:FF:000589">
    <property type="entry name" value="ABC transporter, ATP-binding subunit"/>
    <property type="match status" value="1"/>
</dbReference>
<keyword evidence="5" id="KW-1003">Cell membrane</keyword>
<dbReference type="OrthoDB" id="9805130at2"/>
<keyword evidence="12" id="KW-1185">Reference proteome</keyword>
<dbReference type="InterPro" id="IPR017871">
    <property type="entry name" value="ABC_transporter-like_CS"/>
</dbReference>
<dbReference type="PROSITE" id="PS00211">
    <property type="entry name" value="ABC_TRANSPORTER_1"/>
    <property type="match status" value="1"/>
</dbReference>
<evidence type="ECO:0000256" key="5">
    <source>
        <dbReference type="ARBA" id="ARBA00022475"/>
    </source>
</evidence>
<dbReference type="PANTHER" id="PTHR42711">
    <property type="entry name" value="ABC TRANSPORTER ATP-BINDING PROTEIN"/>
    <property type="match status" value="1"/>
</dbReference>
<dbReference type="PROSITE" id="PS50893">
    <property type="entry name" value="ABC_TRANSPORTER_2"/>
    <property type="match status" value="1"/>
</dbReference>
<dbReference type="PANTHER" id="PTHR42711:SF5">
    <property type="entry name" value="ABC TRANSPORTER ATP-BINDING PROTEIN NATA"/>
    <property type="match status" value="1"/>
</dbReference>
<evidence type="ECO:0000313" key="12">
    <source>
        <dbReference type="Proteomes" id="UP000006055"/>
    </source>
</evidence>
<dbReference type="InterPro" id="IPR003593">
    <property type="entry name" value="AAA+_ATPase"/>
</dbReference>
<keyword evidence="7" id="KW-0067">ATP-binding</keyword>
<dbReference type="InterPro" id="IPR050763">
    <property type="entry name" value="ABC_transporter_ATP-binding"/>
</dbReference>
<keyword evidence="3" id="KW-0813">Transport</keyword>
<comment type="similarity">
    <text evidence="2">Belongs to the ABC transporter superfamily.</text>
</comment>
<dbReference type="Pfam" id="PF00005">
    <property type="entry name" value="ABC_tran"/>
    <property type="match status" value="1"/>
</dbReference>
<keyword evidence="8" id="KW-1278">Translocase</keyword>
<dbReference type="InterPro" id="IPR027417">
    <property type="entry name" value="P-loop_NTPase"/>
</dbReference>
<dbReference type="EMBL" id="CP003360">
    <property type="protein sequence ID" value="AFM24591.1"/>
    <property type="molecule type" value="Genomic_DNA"/>
</dbReference>
<dbReference type="InterPro" id="IPR003439">
    <property type="entry name" value="ABC_transporter-like_ATP-bd"/>
</dbReference>
<sequence>MIEVTGLTKQYGAIKALDNLSFRVEQGSVFGLLGPNGAGKTTTIKILTTLSKPDGGRAFIAGFDVVEDPVSVKRLMGVMPQENNLDRELTAYENLLIYSMLYDVPDRETRIRWCLDLVDLWARRNELLMRFSGGMQRRLLIARALLTEPSVLFLDEPSIGLDPQIRRQLWDIIRKTRIEGRTVVITTHYIEEAEALCDHVGILNKGVLIALDTPDNLKATLGEYIVEFVNDEGKLIQQMCKDREEANNLVLCQDCEVRIRRSNLEDVFVRLTGERIE</sequence>
<keyword evidence="9" id="KW-0472">Membrane</keyword>
<evidence type="ECO:0000256" key="4">
    <source>
        <dbReference type="ARBA" id="ARBA00022458"/>
    </source>
</evidence>
<gene>
    <name evidence="11" type="ordered locus">Desti_1883</name>
</gene>
<feature type="domain" description="ABC transporter" evidence="10">
    <location>
        <begin position="2"/>
        <end position="230"/>
    </location>
</feature>
<dbReference type="GO" id="GO:0016887">
    <property type="term" value="F:ATP hydrolysis activity"/>
    <property type="evidence" value="ECO:0007669"/>
    <property type="project" value="InterPro"/>
</dbReference>
<protein>
    <submittedName>
        <fullName evidence="11">ABC-type multidrug transport system, ATPase component</fullName>
    </submittedName>
</protein>
<accession>I4C4V0</accession>
<evidence type="ECO:0000256" key="7">
    <source>
        <dbReference type="ARBA" id="ARBA00022840"/>
    </source>
</evidence>
<organism evidence="11 12">
    <name type="scientific">Desulfomonile tiedjei (strain ATCC 49306 / DSM 6799 / DCB-1)</name>
    <dbReference type="NCBI Taxonomy" id="706587"/>
    <lineage>
        <taxon>Bacteria</taxon>
        <taxon>Pseudomonadati</taxon>
        <taxon>Thermodesulfobacteriota</taxon>
        <taxon>Desulfomonilia</taxon>
        <taxon>Desulfomonilales</taxon>
        <taxon>Desulfomonilaceae</taxon>
        <taxon>Desulfomonile</taxon>
    </lineage>
</organism>
<dbReference type="STRING" id="706587.Desti_1883"/>
<dbReference type="SUPFAM" id="SSF52540">
    <property type="entry name" value="P-loop containing nucleoside triphosphate hydrolases"/>
    <property type="match status" value="1"/>
</dbReference>
<dbReference type="HOGENOM" id="CLU_000604_1_2_7"/>
<dbReference type="eggNOG" id="COG1131">
    <property type="taxonomic scope" value="Bacteria"/>
</dbReference>
<keyword evidence="4" id="KW-0536">Nodulation</keyword>
<dbReference type="SMART" id="SM00382">
    <property type="entry name" value="AAA"/>
    <property type="match status" value="1"/>
</dbReference>
<dbReference type="GO" id="GO:0005524">
    <property type="term" value="F:ATP binding"/>
    <property type="evidence" value="ECO:0007669"/>
    <property type="project" value="UniProtKB-KW"/>
</dbReference>
<dbReference type="Gene3D" id="3.40.50.300">
    <property type="entry name" value="P-loop containing nucleotide triphosphate hydrolases"/>
    <property type="match status" value="1"/>
</dbReference>
<keyword evidence="6" id="KW-0547">Nucleotide-binding</keyword>
<evidence type="ECO:0000256" key="8">
    <source>
        <dbReference type="ARBA" id="ARBA00022967"/>
    </source>
</evidence>
<dbReference type="Proteomes" id="UP000006055">
    <property type="component" value="Chromosome"/>
</dbReference>
<evidence type="ECO:0000313" key="11">
    <source>
        <dbReference type="EMBL" id="AFM24591.1"/>
    </source>
</evidence>
<evidence type="ECO:0000256" key="9">
    <source>
        <dbReference type="ARBA" id="ARBA00023136"/>
    </source>
</evidence>
<name>I4C4V0_DESTA</name>
<evidence type="ECO:0000256" key="2">
    <source>
        <dbReference type="ARBA" id="ARBA00005417"/>
    </source>
</evidence>